<dbReference type="Gene3D" id="1.20.120.680">
    <property type="entry name" value="Formiminotetrahydrofolate cyclodeaminase monomer, up-and-down helical bundle"/>
    <property type="match status" value="1"/>
</dbReference>
<accession>A0A934M0G6</accession>
<feature type="domain" description="Cyclodeaminase/cyclohydrolase" evidence="1">
    <location>
        <begin position="10"/>
        <end position="181"/>
    </location>
</feature>
<keyword evidence="3" id="KW-1185">Reference proteome</keyword>
<gene>
    <name evidence="2" type="ORF">I6U51_05325</name>
</gene>
<sequence>MCNFHILNQIIDSKDFTTGGGSASAMAGAMASGLVAMVARLSINKAYGLLEDEYDAIIKEADKIAKELELGAQLDAEAYMLIKAAYILPKDTESDKKRRSQAIEKAGIEAAKVPMENAIKCKKIYEFCIMLKEKSNPNAISDLMAAEGLSKAGIEGCVLNIEANLPLIKDESIIARFKKEAVELRQV</sequence>
<dbReference type="Pfam" id="PF04961">
    <property type="entry name" value="FTCD_C"/>
    <property type="match status" value="1"/>
</dbReference>
<dbReference type="InterPro" id="IPR036178">
    <property type="entry name" value="Formintransfe-cycloase-like_sf"/>
</dbReference>
<reference evidence="2" key="1">
    <citation type="submission" date="2020-12" db="EMBL/GenBank/DDBJ databases">
        <title>Clostridium thailandense sp. nov., a novel acetogenic bacterium isolated from peat land soil in Thailand.</title>
        <authorList>
            <person name="Chaikitkaew S."/>
            <person name="Birkeland N.K."/>
        </authorList>
    </citation>
    <scope>NUCLEOTIDE SEQUENCE</scope>
    <source>
        <strain evidence="2">DSM 17425</strain>
    </source>
</reference>
<dbReference type="GO" id="GO:0003824">
    <property type="term" value="F:catalytic activity"/>
    <property type="evidence" value="ECO:0007669"/>
    <property type="project" value="InterPro"/>
</dbReference>
<evidence type="ECO:0000259" key="1">
    <source>
        <dbReference type="Pfam" id="PF04961"/>
    </source>
</evidence>
<dbReference type="EMBL" id="JAEEGB010000005">
    <property type="protein sequence ID" value="MBI6872129.1"/>
    <property type="molecule type" value="Genomic_DNA"/>
</dbReference>
<organism evidence="2 3">
    <name type="scientific">Clostridium aciditolerans</name>
    <dbReference type="NCBI Taxonomy" id="339861"/>
    <lineage>
        <taxon>Bacteria</taxon>
        <taxon>Bacillati</taxon>
        <taxon>Bacillota</taxon>
        <taxon>Clostridia</taxon>
        <taxon>Eubacteriales</taxon>
        <taxon>Clostridiaceae</taxon>
        <taxon>Clostridium</taxon>
    </lineage>
</organism>
<evidence type="ECO:0000313" key="3">
    <source>
        <dbReference type="Proteomes" id="UP000622687"/>
    </source>
</evidence>
<name>A0A934M0G6_9CLOT</name>
<dbReference type="AlphaFoldDB" id="A0A934M0G6"/>
<comment type="caution">
    <text evidence="2">The sequence shown here is derived from an EMBL/GenBank/DDBJ whole genome shotgun (WGS) entry which is preliminary data.</text>
</comment>
<protein>
    <submittedName>
        <fullName evidence="2">Cyclodeaminase/cyclohydrolase family protein</fullName>
    </submittedName>
</protein>
<dbReference type="InterPro" id="IPR007044">
    <property type="entry name" value="Cyclodeamin/CycHdrlase"/>
</dbReference>
<dbReference type="SUPFAM" id="SSF101262">
    <property type="entry name" value="Methenyltetrahydrofolate cyclohydrolase-like"/>
    <property type="match status" value="1"/>
</dbReference>
<evidence type="ECO:0000313" key="2">
    <source>
        <dbReference type="EMBL" id="MBI6872129.1"/>
    </source>
</evidence>
<proteinExistence type="predicted"/>
<dbReference type="Proteomes" id="UP000622687">
    <property type="component" value="Unassembled WGS sequence"/>
</dbReference>